<protein>
    <submittedName>
        <fullName evidence="1">Uncharacterized protein</fullName>
    </submittedName>
</protein>
<evidence type="ECO:0000313" key="1">
    <source>
        <dbReference type="EMBL" id="MXG89141.1"/>
    </source>
</evidence>
<organism evidence="1 2">
    <name type="scientific">Nocardioides flavescens</name>
    <dbReference type="NCBI Taxonomy" id="2691959"/>
    <lineage>
        <taxon>Bacteria</taxon>
        <taxon>Bacillati</taxon>
        <taxon>Actinomycetota</taxon>
        <taxon>Actinomycetes</taxon>
        <taxon>Propionibacteriales</taxon>
        <taxon>Nocardioidaceae</taxon>
        <taxon>Nocardioides</taxon>
    </lineage>
</organism>
<reference evidence="1 2" key="1">
    <citation type="submission" date="2019-12" db="EMBL/GenBank/DDBJ databases">
        <authorList>
            <person name="Kun Z."/>
        </authorList>
    </citation>
    <scope>NUCLEOTIDE SEQUENCE [LARGE SCALE GENOMIC DNA]</scope>
    <source>
        <strain evidence="1 2">YIM 123512</strain>
    </source>
</reference>
<comment type="caution">
    <text evidence="1">The sequence shown here is derived from an EMBL/GenBank/DDBJ whole genome shotgun (WGS) entry which is preliminary data.</text>
</comment>
<dbReference type="RefSeq" id="WP_337191525.1">
    <property type="nucleotide sequence ID" value="NZ_WUEK01000003.1"/>
</dbReference>
<dbReference type="EMBL" id="WUEK01000003">
    <property type="protein sequence ID" value="MXG89141.1"/>
    <property type="molecule type" value="Genomic_DNA"/>
</dbReference>
<proteinExistence type="predicted"/>
<dbReference type="AlphaFoldDB" id="A0A6L7EZ28"/>
<accession>A0A6L7EZ28</accession>
<evidence type="ECO:0000313" key="2">
    <source>
        <dbReference type="Proteomes" id="UP000473325"/>
    </source>
</evidence>
<name>A0A6L7EZ28_9ACTN</name>
<sequence>MADPMTTQLPTGAPVEQVIDTELDRIRAHRATLKNRHSEALSRLMAERADLRGVHALADLVDDSLRWSA</sequence>
<gene>
    <name evidence="1" type="ORF">GRQ65_06210</name>
</gene>
<dbReference type="Proteomes" id="UP000473325">
    <property type="component" value="Unassembled WGS sequence"/>
</dbReference>
<keyword evidence="2" id="KW-1185">Reference proteome</keyword>